<comment type="caution">
    <text evidence="1">The sequence shown here is derived from an EMBL/GenBank/DDBJ whole genome shotgun (WGS) entry which is preliminary data.</text>
</comment>
<accession>A0AAN9P2A5</accession>
<reference evidence="1 2" key="1">
    <citation type="submission" date="2024-01" db="EMBL/GenBank/DDBJ databases">
        <title>The genomes of 5 underutilized Papilionoideae crops provide insights into root nodulation and disease resistanc.</title>
        <authorList>
            <person name="Jiang F."/>
        </authorList>
    </citation>
    <scope>NUCLEOTIDE SEQUENCE [LARGE SCALE GENOMIC DNA]</scope>
    <source>
        <strain evidence="1">DUOXIRENSHENG_FW03</strain>
        <tissue evidence="1">Leaves</tissue>
    </source>
</reference>
<proteinExistence type="predicted"/>
<organism evidence="1 2">
    <name type="scientific">Psophocarpus tetragonolobus</name>
    <name type="common">Winged bean</name>
    <name type="synonym">Dolichos tetragonolobus</name>
    <dbReference type="NCBI Taxonomy" id="3891"/>
    <lineage>
        <taxon>Eukaryota</taxon>
        <taxon>Viridiplantae</taxon>
        <taxon>Streptophyta</taxon>
        <taxon>Embryophyta</taxon>
        <taxon>Tracheophyta</taxon>
        <taxon>Spermatophyta</taxon>
        <taxon>Magnoliopsida</taxon>
        <taxon>eudicotyledons</taxon>
        <taxon>Gunneridae</taxon>
        <taxon>Pentapetalae</taxon>
        <taxon>rosids</taxon>
        <taxon>fabids</taxon>
        <taxon>Fabales</taxon>
        <taxon>Fabaceae</taxon>
        <taxon>Papilionoideae</taxon>
        <taxon>50 kb inversion clade</taxon>
        <taxon>NPAAA clade</taxon>
        <taxon>indigoferoid/millettioid clade</taxon>
        <taxon>Phaseoleae</taxon>
        <taxon>Psophocarpus</taxon>
    </lineage>
</organism>
<sequence>MGIGARGRQTNRLGGGVEIGARPALQVFGGRAGGIRGGENGVAEEATEFNGFWENRFGVVNEQRFKKAFVALLRRLRRSLVGGGRLHRGAGVGGRHCE</sequence>
<dbReference type="EMBL" id="JAYMYS010000009">
    <property type="protein sequence ID" value="KAK7380968.1"/>
    <property type="molecule type" value="Genomic_DNA"/>
</dbReference>
<gene>
    <name evidence="1" type="ORF">VNO78_33488</name>
</gene>
<protein>
    <submittedName>
        <fullName evidence="1">Uncharacterized protein</fullName>
    </submittedName>
</protein>
<dbReference type="Proteomes" id="UP001386955">
    <property type="component" value="Unassembled WGS sequence"/>
</dbReference>
<evidence type="ECO:0000313" key="2">
    <source>
        <dbReference type="Proteomes" id="UP001386955"/>
    </source>
</evidence>
<dbReference type="AlphaFoldDB" id="A0AAN9P2A5"/>
<name>A0AAN9P2A5_PSOTE</name>
<keyword evidence="2" id="KW-1185">Reference proteome</keyword>
<evidence type="ECO:0000313" key="1">
    <source>
        <dbReference type="EMBL" id="KAK7380968.1"/>
    </source>
</evidence>